<protein>
    <recommendedName>
        <fullName evidence="3">Transposase</fullName>
    </recommendedName>
</protein>
<reference evidence="1" key="1">
    <citation type="submission" date="2013-04" db="EMBL/GenBank/DDBJ databases">
        <title>The genome sequencing project of 58 acetic acid bacteria.</title>
        <authorList>
            <person name="Okamoto-Kainuma A."/>
            <person name="Ishikawa M."/>
            <person name="Umino S."/>
            <person name="Koizumi Y."/>
            <person name="Shiwa Y."/>
            <person name="Yoshikawa H."/>
            <person name="Matsutani M."/>
            <person name="Matsushita K."/>
        </authorList>
    </citation>
    <scope>NUCLEOTIDE SEQUENCE</scope>
    <source>
        <strain evidence="1">DSM 12717</strain>
    </source>
</reference>
<dbReference type="EMBL" id="BAQP01000144">
    <property type="protein sequence ID" value="GBQ25472.1"/>
    <property type="molecule type" value="Genomic_DNA"/>
</dbReference>
<evidence type="ECO:0008006" key="3">
    <source>
        <dbReference type="Google" id="ProtNLM"/>
    </source>
</evidence>
<gene>
    <name evidence="1" type="ORF">AA12717_2072</name>
</gene>
<keyword evidence="2" id="KW-1185">Reference proteome</keyword>
<sequence>MRHDVHRKFVSIVIVGVRNRLIGTLRLLPSSKAQTIPEIQDQKSKIDRTGQKFERLYAVEQPTES</sequence>
<evidence type="ECO:0000313" key="1">
    <source>
        <dbReference type="EMBL" id="GBQ25472.1"/>
    </source>
</evidence>
<proteinExistence type="predicted"/>
<dbReference type="Proteomes" id="UP001060895">
    <property type="component" value="Unassembled WGS sequence"/>
</dbReference>
<evidence type="ECO:0000313" key="2">
    <source>
        <dbReference type="Proteomes" id="UP001060895"/>
    </source>
</evidence>
<accession>A0ABQ0P7J9</accession>
<comment type="caution">
    <text evidence="1">The sequence shown here is derived from an EMBL/GenBank/DDBJ whole genome shotgun (WGS) entry which is preliminary data.</text>
</comment>
<name>A0ABQ0P7J9_9PROT</name>
<organism evidence="1 2">
    <name type="scientific">Gluconacetobacter sacchari DSM 12717</name>
    <dbReference type="NCBI Taxonomy" id="1307940"/>
    <lineage>
        <taxon>Bacteria</taxon>
        <taxon>Pseudomonadati</taxon>
        <taxon>Pseudomonadota</taxon>
        <taxon>Alphaproteobacteria</taxon>
        <taxon>Acetobacterales</taxon>
        <taxon>Acetobacteraceae</taxon>
        <taxon>Gluconacetobacter</taxon>
    </lineage>
</organism>